<reference evidence="2 3" key="1">
    <citation type="submission" date="2014-05" db="EMBL/GenBank/DDBJ databases">
        <title>Draft genome sequence of a rare smut relative, Tilletiaria anomala UBC 951.</title>
        <authorList>
            <consortium name="DOE Joint Genome Institute"/>
            <person name="Toome M."/>
            <person name="Kuo A."/>
            <person name="Henrissat B."/>
            <person name="Lipzen A."/>
            <person name="Tritt A."/>
            <person name="Yoshinaga Y."/>
            <person name="Zane M."/>
            <person name="Barry K."/>
            <person name="Grigoriev I.V."/>
            <person name="Spatafora J.W."/>
            <person name="Aimea M.C."/>
        </authorList>
    </citation>
    <scope>NUCLEOTIDE SEQUENCE [LARGE SCALE GENOMIC DNA]</scope>
    <source>
        <strain evidence="2 3">UBC 951</strain>
    </source>
</reference>
<dbReference type="EMBL" id="JMSN01000036">
    <property type="protein sequence ID" value="KDN46297.1"/>
    <property type="molecule type" value="Genomic_DNA"/>
</dbReference>
<gene>
    <name evidence="2" type="ORF">K437DRAFT_109247</name>
</gene>
<evidence type="ECO:0000313" key="3">
    <source>
        <dbReference type="Proteomes" id="UP000027361"/>
    </source>
</evidence>
<feature type="compositionally biased region" description="Polar residues" evidence="1">
    <location>
        <begin position="106"/>
        <end position="122"/>
    </location>
</feature>
<feature type="compositionally biased region" description="Low complexity" evidence="1">
    <location>
        <begin position="166"/>
        <end position="179"/>
    </location>
</feature>
<proteinExistence type="predicted"/>
<dbReference type="GeneID" id="25261291"/>
<feature type="region of interest" description="Disordered" evidence="1">
    <location>
        <begin position="148"/>
        <end position="179"/>
    </location>
</feature>
<accession>A0A066VX45</accession>
<dbReference type="AlphaFoldDB" id="A0A066VX45"/>
<sequence>MTAESGTQGRGASAMQKQNPKGRLVLNDSESGSDTEMAPPPPSCKRGEVASITKSPAELAATKRQCLGSVLSNDTDGDNTSTCSRSLAPARVEDAVGLGACGGSNNGKSTLRGQSVSETMESARSSASCGIIRRHAAAASAINAIDSDSDGETFKFSTTRSRIRPGATGSSSRTRAGRR</sequence>
<feature type="region of interest" description="Disordered" evidence="1">
    <location>
        <begin position="1"/>
        <end position="56"/>
    </location>
</feature>
<evidence type="ECO:0000256" key="1">
    <source>
        <dbReference type="SAM" id="MobiDB-lite"/>
    </source>
</evidence>
<feature type="region of interest" description="Disordered" evidence="1">
    <location>
        <begin position="99"/>
        <end position="122"/>
    </location>
</feature>
<evidence type="ECO:0000313" key="2">
    <source>
        <dbReference type="EMBL" id="KDN46297.1"/>
    </source>
</evidence>
<dbReference type="InParanoid" id="A0A066VX45"/>
<dbReference type="Proteomes" id="UP000027361">
    <property type="component" value="Unassembled WGS sequence"/>
</dbReference>
<name>A0A066VX45_TILAU</name>
<comment type="caution">
    <text evidence="2">The sequence shown here is derived from an EMBL/GenBank/DDBJ whole genome shotgun (WGS) entry which is preliminary data.</text>
</comment>
<protein>
    <submittedName>
        <fullName evidence="2">Uncharacterized protein</fullName>
    </submittedName>
</protein>
<dbReference type="RefSeq" id="XP_013243508.1">
    <property type="nucleotide sequence ID" value="XM_013388054.1"/>
</dbReference>
<keyword evidence="3" id="KW-1185">Reference proteome</keyword>
<organism evidence="2 3">
    <name type="scientific">Tilletiaria anomala (strain ATCC 24038 / CBS 436.72 / UBC 951)</name>
    <dbReference type="NCBI Taxonomy" id="1037660"/>
    <lineage>
        <taxon>Eukaryota</taxon>
        <taxon>Fungi</taxon>
        <taxon>Dikarya</taxon>
        <taxon>Basidiomycota</taxon>
        <taxon>Ustilaginomycotina</taxon>
        <taxon>Exobasidiomycetes</taxon>
        <taxon>Georgefischeriales</taxon>
        <taxon>Tilletiariaceae</taxon>
        <taxon>Tilletiaria</taxon>
    </lineage>
</organism>
<dbReference type="HOGENOM" id="CLU_1504481_0_0_1"/>